<dbReference type="FunFam" id="3.40.50.1000:FF:000079">
    <property type="entry name" value="Enolase-phosphatase E1"/>
    <property type="match status" value="1"/>
</dbReference>
<evidence type="ECO:0000256" key="3">
    <source>
        <dbReference type="ARBA" id="ARBA00023167"/>
    </source>
</evidence>
<evidence type="ECO:0000256" key="4">
    <source>
        <dbReference type="HAMAP-Rule" id="MF_01681"/>
    </source>
</evidence>
<dbReference type="EC" id="3.1.3.77" evidence="4"/>
<dbReference type="PANTHER" id="PTHR20371">
    <property type="entry name" value="ENOLASE-PHOSPHATASE E1"/>
    <property type="match status" value="1"/>
</dbReference>
<dbReference type="PANTHER" id="PTHR20371:SF1">
    <property type="entry name" value="ENOLASE-PHOSPHATASE E1"/>
    <property type="match status" value="1"/>
</dbReference>
<dbReference type="CDD" id="cd01629">
    <property type="entry name" value="HAD_EP"/>
    <property type="match status" value="1"/>
</dbReference>
<evidence type="ECO:0000313" key="5">
    <source>
        <dbReference type="EMBL" id="SJN14748.1"/>
    </source>
</evidence>
<comment type="cofactor">
    <cofactor evidence="4">
        <name>Mg(2+)</name>
        <dbReference type="ChEBI" id="CHEBI:18420"/>
    </cofactor>
    <text evidence="4">Binds 1 Mg(2+) ion per subunit.</text>
</comment>
<dbReference type="PRINTS" id="PR00413">
    <property type="entry name" value="HADHALOGNASE"/>
</dbReference>
<dbReference type="SFLD" id="SFLDF00044">
    <property type="entry name" value="enolase-phosphatase"/>
    <property type="match status" value="1"/>
</dbReference>
<dbReference type="SUPFAM" id="SSF56784">
    <property type="entry name" value="HAD-like"/>
    <property type="match status" value="1"/>
</dbReference>
<dbReference type="Gene3D" id="1.10.720.60">
    <property type="match status" value="1"/>
</dbReference>
<proteinExistence type="inferred from homology"/>
<protein>
    <recommendedName>
        <fullName evidence="4">Enolase-phosphatase E1</fullName>
        <ecNumber evidence="4">3.1.3.77</ecNumber>
    </recommendedName>
    <alternativeName>
        <fullName evidence="4">2,3-diketo-5-methylthio-1-phosphopentane phosphatase</fullName>
    </alternativeName>
</protein>
<dbReference type="InterPro" id="IPR023943">
    <property type="entry name" value="Enolase-ppase_E1"/>
</dbReference>
<name>A0A1R4I4P7_9GAMM</name>
<dbReference type="EMBL" id="FUKM01000057">
    <property type="protein sequence ID" value="SJN14748.1"/>
    <property type="molecule type" value="Genomic_DNA"/>
</dbReference>
<accession>A0A1R4I4P7</accession>
<dbReference type="GO" id="GO:0019509">
    <property type="term" value="P:L-methionine salvage from methylthioadenosine"/>
    <property type="evidence" value="ECO:0007669"/>
    <property type="project" value="UniProtKB-UniRule"/>
</dbReference>
<keyword evidence="4" id="KW-0460">Magnesium</keyword>
<organism evidence="5 6">
    <name type="scientific">Halomonas citrativorans</name>
    <dbReference type="NCBI Taxonomy" id="2742612"/>
    <lineage>
        <taxon>Bacteria</taxon>
        <taxon>Pseudomonadati</taxon>
        <taxon>Pseudomonadota</taxon>
        <taxon>Gammaproteobacteria</taxon>
        <taxon>Oceanospirillales</taxon>
        <taxon>Halomonadaceae</taxon>
        <taxon>Halomonas</taxon>
    </lineage>
</organism>
<dbReference type="UniPathway" id="UPA00904">
    <property type="reaction ID" value="UER00876"/>
</dbReference>
<evidence type="ECO:0000313" key="6">
    <source>
        <dbReference type="Proteomes" id="UP000196331"/>
    </source>
</evidence>
<comment type="pathway">
    <text evidence="4">Amino-acid biosynthesis; L-methionine biosynthesis via salvage pathway; L-methionine from S-methyl-5-thio-alpha-D-ribose 1-phosphate: step 3/6.</text>
</comment>
<dbReference type="InterPro" id="IPR023214">
    <property type="entry name" value="HAD_sf"/>
</dbReference>
<keyword evidence="2 4" id="KW-0378">Hydrolase</keyword>
<dbReference type="SFLD" id="SFLDG01133">
    <property type="entry name" value="C1.5.4:_Enolase-phosphatase_Li"/>
    <property type="match status" value="1"/>
</dbReference>
<dbReference type="GO" id="GO:0043715">
    <property type="term" value="F:2,3-diketo-5-methylthiopentyl-1-phosphate enolase activity"/>
    <property type="evidence" value="ECO:0007669"/>
    <property type="project" value="UniProtKB-UniRule"/>
</dbReference>
<dbReference type="SFLD" id="SFLDG01129">
    <property type="entry name" value="C1.5:_HAD__Beta-PGM__Phosphata"/>
    <property type="match status" value="1"/>
</dbReference>
<comment type="pathway">
    <text evidence="4">Amino-acid biosynthesis; L-methionine biosynthesis via salvage pathway; L-methionine from S-methyl-5-thio-alpha-D-ribose 1-phosphate: step 4/6.</text>
</comment>
<comment type="function">
    <text evidence="4">Bifunctional enzyme that catalyzes the enolization of 2,3-diketo-5-methylthiopentyl-1-phosphate (DK-MTP-1-P) into the intermediate 2-hydroxy-3-keto-5-methylthiopentenyl-1-phosphate (HK-MTPenyl-1-P), which is then dephosphorylated to form the acireductone 1,2-dihydroxy-3-keto-5-methylthiopentene (DHK-MTPene).</text>
</comment>
<dbReference type="NCBIfam" id="TIGR01691">
    <property type="entry name" value="enolase-ppase"/>
    <property type="match status" value="1"/>
</dbReference>
<dbReference type="GO" id="GO:0043874">
    <property type="term" value="F:acireductone synthase activity"/>
    <property type="evidence" value="ECO:0007669"/>
    <property type="project" value="UniProtKB-EC"/>
</dbReference>
<comment type="similarity">
    <text evidence="4">Belongs to the HAD-like hydrolase superfamily. MasA/MtnC family.</text>
</comment>
<dbReference type="GO" id="GO:0000287">
    <property type="term" value="F:magnesium ion binding"/>
    <property type="evidence" value="ECO:0007669"/>
    <property type="project" value="UniProtKB-UniRule"/>
</dbReference>
<gene>
    <name evidence="4" type="primary">mtnC</name>
    <name evidence="5" type="ORF">CZ787_16695</name>
</gene>
<keyword evidence="3 4" id="KW-0486">Methionine biosynthesis</keyword>
<dbReference type="GO" id="GO:0043716">
    <property type="term" value="F:2-hydroxy-3-keto-5-methylthiopentenyl-1-phosphate phosphatase activity"/>
    <property type="evidence" value="ECO:0007669"/>
    <property type="project" value="UniProtKB-UniRule"/>
</dbReference>
<evidence type="ECO:0000256" key="1">
    <source>
        <dbReference type="ARBA" id="ARBA00022605"/>
    </source>
</evidence>
<dbReference type="HAMAP" id="MF_01681">
    <property type="entry name" value="Salvage_MtnC"/>
    <property type="match status" value="1"/>
</dbReference>
<dbReference type="Gene3D" id="3.40.50.1000">
    <property type="entry name" value="HAD superfamily/HAD-like"/>
    <property type="match status" value="1"/>
</dbReference>
<reference evidence="5 6" key="1">
    <citation type="submission" date="2017-02" db="EMBL/GenBank/DDBJ databases">
        <authorList>
            <person name="Dridi B."/>
        </authorList>
    </citation>
    <scope>NUCLEOTIDE SEQUENCE [LARGE SCALE GENOMIC DNA]</scope>
    <source>
        <strain evidence="5 6">JB380</strain>
    </source>
</reference>
<keyword evidence="4" id="KW-0479">Metal-binding</keyword>
<comment type="catalytic activity">
    <reaction evidence="4">
        <text>5-methylsulfanyl-2,3-dioxopentyl phosphate + H2O = 1,2-dihydroxy-5-(methylsulfanyl)pent-1-en-3-one + phosphate</text>
        <dbReference type="Rhea" id="RHEA:21700"/>
        <dbReference type="ChEBI" id="CHEBI:15377"/>
        <dbReference type="ChEBI" id="CHEBI:43474"/>
        <dbReference type="ChEBI" id="CHEBI:49252"/>
        <dbReference type="ChEBI" id="CHEBI:58828"/>
        <dbReference type="EC" id="3.1.3.77"/>
    </reaction>
</comment>
<keyword evidence="1 4" id="KW-0028">Amino-acid biosynthesis</keyword>
<dbReference type="AlphaFoldDB" id="A0A1R4I4P7"/>
<comment type="caution">
    <text evidence="5">The sequence shown here is derived from an EMBL/GenBank/DDBJ whole genome shotgun (WGS) entry which is preliminary data.</text>
</comment>
<dbReference type="InterPro" id="IPR006439">
    <property type="entry name" value="HAD-SF_hydro_IA"/>
</dbReference>
<dbReference type="RefSeq" id="WP_087111087.1">
    <property type="nucleotide sequence ID" value="NZ_FUKM01000057.1"/>
</dbReference>
<dbReference type="Pfam" id="PF00702">
    <property type="entry name" value="Hydrolase"/>
    <property type="match status" value="1"/>
</dbReference>
<evidence type="ECO:0000256" key="2">
    <source>
        <dbReference type="ARBA" id="ARBA00022801"/>
    </source>
</evidence>
<comment type="subunit">
    <text evidence="4">Monomer.</text>
</comment>
<dbReference type="SFLD" id="SFLDS00003">
    <property type="entry name" value="Haloacid_Dehalogenase"/>
    <property type="match status" value="1"/>
</dbReference>
<dbReference type="InterPro" id="IPR036412">
    <property type="entry name" value="HAD-like_sf"/>
</dbReference>
<dbReference type="OrthoDB" id="9797416at2"/>
<dbReference type="Proteomes" id="UP000196331">
    <property type="component" value="Unassembled WGS sequence"/>
</dbReference>
<sequence length="239" mass="26770">MINHPDVNKPDLDNTSIRAVVTDIEGTTTDISFVHKVLFPYAHDQLPEYVYTHSAQPDVEEQIAAVRDELKEPDASLDKVIETLLYWIETDQKVTPLKALQGMMWADGYQRGAFKGHLYGDVAPRLRQWAEAGKQLYVYSSGSVQAQKLLFGYSTEGDLTPLFSGYFDTHIGHKREALAYQHIVSKLQLPADEILFLSDVVEELDAAKQAGMQTLQLVREGTQAGTQHACVTSFDEINL</sequence>
<dbReference type="NCBIfam" id="TIGR01549">
    <property type="entry name" value="HAD-SF-IA-v1"/>
    <property type="match status" value="1"/>
</dbReference>